<dbReference type="GO" id="GO:0006144">
    <property type="term" value="P:purine nucleobase metabolic process"/>
    <property type="evidence" value="ECO:0007669"/>
    <property type="project" value="UniProtKB-KW"/>
</dbReference>
<dbReference type="PANTHER" id="PTHR43466:SF1">
    <property type="entry name" value="2-OXO-4-HYDROXY-4-CARBOXY-5-UREIDOIMIDAZOLINE DECARBOXYLASE-RELATED"/>
    <property type="match status" value="1"/>
</dbReference>
<dbReference type="Gene3D" id="1.10.3330.10">
    <property type="entry name" value="Oxo-4-hydroxy-4-carboxy-5-ureidoimidazoline decarboxylase"/>
    <property type="match status" value="1"/>
</dbReference>
<comment type="catalytic activity">
    <reaction evidence="1">
        <text>5-hydroxy-2-oxo-4-ureido-2,5-dihydro-1H-imidazole-5-carboxylate + H(+) = (S)-allantoin + CO2</text>
        <dbReference type="Rhea" id="RHEA:26301"/>
        <dbReference type="ChEBI" id="CHEBI:15378"/>
        <dbReference type="ChEBI" id="CHEBI:15678"/>
        <dbReference type="ChEBI" id="CHEBI:16526"/>
        <dbReference type="ChEBI" id="CHEBI:58639"/>
        <dbReference type="EC" id="4.1.1.97"/>
    </reaction>
</comment>
<evidence type="ECO:0000313" key="9">
    <source>
        <dbReference type="Proteomes" id="UP000483004"/>
    </source>
</evidence>
<dbReference type="InterPro" id="IPR036778">
    <property type="entry name" value="OHCU_decarboxylase_sf"/>
</dbReference>
<dbReference type="OrthoDB" id="5243781at2"/>
<dbReference type="Proteomes" id="UP000483004">
    <property type="component" value="Unassembled WGS sequence"/>
</dbReference>
<dbReference type="PANTHER" id="PTHR43466">
    <property type="entry name" value="2-OXO-4-HYDROXY-4-CARBOXY-5-UREIDOIMIDAZOLINE DECARBOXYLASE-RELATED"/>
    <property type="match status" value="1"/>
</dbReference>
<dbReference type="InterPro" id="IPR018020">
    <property type="entry name" value="OHCU_decarboxylase"/>
</dbReference>
<dbReference type="EMBL" id="WBMR01000164">
    <property type="protein sequence ID" value="KAB2369578.1"/>
    <property type="molecule type" value="Genomic_DNA"/>
</dbReference>
<evidence type="ECO:0000256" key="3">
    <source>
        <dbReference type="ARBA" id="ARBA00012257"/>
    </source>
</evidence>
<dbReference type="InterPro" id="IPR017595">
    <property type="entry name" value="OHCU_decarboxylase-2"/>
</dbReference>
<sequence>MPVRERLDVTEGGLLACCASRRWAAEVAAGRPYADLAELRAASAAALAGLDWADVEEALAAHPRIGERIKDAGREAAWSRSEQSGMDAAAVELRTALVEGNRAYEERFGHVFLICATGLSAAEMLSALRERLGHGAEAERAAVRTELAKIVDLRLAKLAAAPGTEGER</sequence>
<dbReference type="NCBIfam" id="TIGR03180">
    <property type="entry name" value="UraD_2"/>
    <property type="match status" value="1"/>
</dbReference>
<keyword evidence="9" id="KW-1185">Reference proteome</keyword>
<dbReference type="SUPFAM" id="SSF158694">
    <property type="entry name" value="UraD-Like"/>
    <property type="match status" value="1"/>
</dbReference>
<dbReference type="NCBIfam" id="NF010372">
    <property type="entry name" value="PRK13798.1"/>
    <property type="match status" value="1"/>
</dbReference>
<feature type="domain" description="Oxo-4-hydroxy-4-carboxy-5-ureidoimidazoline decarboxylase" evidence="7">
    <location>
        <begin position="14"/>
        <end position="156"/>
    </location>
</feature>
<comment type="caution">
    <text evidence="8">The sequence shown here is derived from an EMBL/GenBank/DDBJ whole genome shotgun (WGS) entry which is preliminary data.</text>
</comment>
<organism evidence="8 9">
    <name type="scientific">Actinomadura montaniterrae</name>
    <dbReference type="NCBI Taxonomy" id="1803903"/>
    <lineage>
        <taxon>Bacteria</taxon>
        <taxon>Bacillati</taxon>
        <taxon>Actinomycetota</taxon>
        <taxon>Actinomycetes</taxon>
        <taxon>Streptosporangiales</taxon>
        <taxon>Thermomonosporaceae</taxon>
        <taxon>Actinomadura</taxon>
    </lineage>
</organism>
<name>A0A6L3VHM8_9ACTN</name>
<keyword evidence="4" id="KW-0659">Purine metabolism</keyword>
<evidence type="ECO:0000256" key="2">
    <source>
        <dbReference type="ARBA" id="ARBA00004754"/>
    </source>
</evidence>
<proteinExistence type="predicted"/>
<evidence type="ECO:0000256" key="6">
    <source>
        <dbReference type="ARBA" id="ARBA00023239"/>
    </source>
</evidence>
<keyword evidence="5" id="KW-0210">Decarboxylase</keyword>
<accession>A0A6L3VHM8</accession>
<protein>
    <recommendedName>
        <fullName evidence="3">2-oxo-4-hydroxy-4-carboxy-5-ureidoimidazoline decarboxylase</fullName>
        <ecNumber evidence="3">4.1.1.97</ecNumber>
    </recommendedName>
</protein>
<dbReference type="AlphaFoldDB" id="A0A6L3VHM8"/>
<dbReference type="EC" id="4.1.1.97" evidence="3"/>
<keyword evidence="6 8" id="KW-0456">Lyase</keyword>
<dbReference type="Pfam" id="PF09349">
    <property type="entry name" value="OHCU_decarbox"/>
    <property type="match status" value="1"/>
</dbReference>
<dbReference type="GO" id="GO:0019628">
    <property type="term" value="P:urate catabolic process"/>
    <property type="evidence" value="ECO:0007669"/>
    <property type="project" value="TreeGrafter"/>
</dbReference>
<reference evidence="8 9" key="1">
    <citation type="submission" date="2019-09" db="EMBL/GenBank/DDBJ databases">
        <title>Actinomadura physcomitrii sp. nov., a novel actinomycete isolated from moss [Physcomitrium sphaericum (Ludw) Fuernr].</title>
        <authorList>
            <person name="Liu C."/>
            <person name="Zhuang X."/>
        </authorList>
    </citation>
    <scope>NUCLEOTIDE SEQUENCE [LARGE SCALE GENOMIC DNA]</scope>
    <source>
        <strain evidence="8 9">CYP1-1B</strain>
    </source>
</reference>
<evidence type="ECO:0000256" key="5">
    <source>
        <dbReference type="ARBA" id="ARBA00022793"/>
    </source>
</evidence>
<gene>
    <name evidence="8" type="primary">uraD</name>
    <name evidence="8" type="ORF">F9B16_36800</name>
</gene>
<comment type="pathway">
    <text evidence="2">Purine metabolism; urate degradation; (S)-allantoin from urate: step 3/3.</text>
</comment>
<evidence type="ECO:0000256" key="1">
    <source>
        <dbReference type="ARBA" id="ARBA00001163"/>
    </source>
</evidence>
<evidence type="ECO:0000256" key="4">
    <source>
        <dbReference type="ARBA" id="ARBA00022631"/>
    </source>
</evidence>
<evidence type="ECO:0000313" key="8">
    <source>
        <dbReference type="EMBL" id="KAB2369578.1"/>
    </source>
</evidence>
<evidence type="ECO:0000259" key="7">
    <source>
        <dbReference type="Pfam" id="PF09349"/>
    </source>
</evidence>
<dbReference type="GO" id="GO:0051997">
    <property type="term" value="F:2-oxo-4-hydroxy-4-carboxy-5-ureidoimidazoline decarboxylase activity"/>
    <property type="evidence" value="ECO:0007669"/>
    <property type="project" value="UniProtKB-EC"/>
</dbReference>